<name>A0A4V1Z2W2_9ACTN</name>
<evidence type="ECO:0000313" key="3">
    <source>
        <dbReference type="Proteomes" id="UP000291189"/>
    </source>
</evidence>
<dbReference type="Pfam" id="PF00583">
    <property type="entry name" value="Acetyltransf_1"/>
    <property type="match status" value="1"/>
</dbReference>
<dbReference type="PROSITE" id="PS51186">
    <property type="entry name" value="GNAT"/>
    <property type="match status" value="1"/>
</dbReference>
<proteinExistence type="predicted"/>
<dbReference type="Proteomes" id="UP000291189">
    <property type="component" value="Unassembled WGS sequence"/>
</dbReference>
<dbReference type="InterPro" id="IPR000182">
    <property type="entry name" value="GNAT_dom"/>
</dbReference>
<keyword evidence="3" id="KW-1185">Reference proteome</keyword>
<feature type="domain" description="N-acetyltransferase" evidence="1">
    <location>
        <begin position="78"/>
        <end position="218"/>
    </location>
</feature>
<organism evidence="2 3">
    <name type="scientific">Nocardioides iriomotensis</name>
    <dbReference type="NCBI Taxonomy" id="715784"/>
    <lineage>
        <taxon>Bacteria</taxon>
        <taxon>Bacillati</taxon>
        <taxon>Actinomycetota</taxon>
        <taxon>Actinomycetes</taxon>
        <taxon>Propionibacteriales</taxon>
        <taxon>Nocardioidaceae</taxon>
        <taxon>Nocardioides</taxon>
    </lineage>
</organism>
<dbReference type="OrthoDB" id="4792644at2"/>
<dbReference type="InterPro" id="IPR016181">
    <property type="entry name" value="Acyl_CoA_acyltransferase"/>
</dbReference>
<comment type="caution">
    <text evidence="2">The sequence shown here is derived from an EMBL/GenBank/DDBJ whole genome shotgun (WGS) entry which is preliminary data.</text>
</comment>
<evidence type="ECO:0000313" key="2">
    <source>
        <dbReference type="EMBL" id="RYU15796.1"/>
    </source>
</evidence>
<sequence length="218" mass="23309">MGLAEGEVVRTAVDPDLDRDDEVAEALAVFFEGFRYVDALGGSAVRRLLLGRGWTVDPDPWVLLYRELTDEDAGRVDPDTRPVDGEAEVEARVAVQRSAFAPGSTFRPELWHRMTTGPTYDGRFEMVTWTPDGQAAAAATGWFAGPGRCAILEPVGTHADHRRQGYGTRANLGVMAALARAGASAIKVATPASNTGAVAAYESCGLRHVECTTALVHP</sequence>
<keyword evidence="2" id="KW-0808">Transferase</keyword>
<dbReference type="PANTHER" id="PTHR43072">
    <property type="entry name" value="N-ACETYLTRANSFERASE"/>
    <property type="match status" value="1"/>
</dbReference>
<reference evidence="2 3" key="1">
    <citation type="submission" date="2019-01" db="EMBL/GenBank/DDBJ databases">
        <title>Nocardioides guangzhouensis sp. nov., an actinobacterium isolated from soil.</title>
        <authorList>
            <person name="Fu Y."/>
            <person name="Cai Y."/>
            <person name="Lin Z."/>
            <person name="Chen P."/>
        </authorList>
    </citation>
    <scope>NUCLEOTIDE SEQUENCE [LARGE SCALE GENOMIC DNA]</scope>
    <source>
        <strain evidence="2 3">NBRC 105384</strain>
    </source>
</reference>
<dbReference type="EMBL" id="SDPU01000001">
    <property type="protein sequence ID" value="RYU15796.1"/>
    <property type="molecule type" value="Genomic_DNA"/>
</dbReference>
<dbReference type="AlphaFoldDB" id="A0A4V1Z2W2"/>
<dbReference type="GO" id="GO:0016747">
    <property type="term" value="F:acyltransferase activity, transferring groups other than amino-acyl groups"/>
    <property type="evidence" value="ECO:0007669"/>
    <property type="project" value="InterPro"/>
</dbReference>
<dbReference type="Gene3D" id="3.40.630.30">
    <property type="match status" value="1"/>
</dbReference>
<accession>A0A4V1Z2W2</accession>
<dbReference type="SUPFAM" id="SSF55729">
    <property type="entry name" value="Acyl-CoA N-acyltransferases (Nat)"/>
    <property type="match status" value="1"/>
</dbReference>
<evidence type="ECO:0000259" key="1">
    <source>
        <dbReference type="PROSITE" id="PS51186"/>
    </source>
</evidence>
<gene>
    <name evidence="2" type="ORF">ETU37_00740</name>
</gene>
<protein>
    <submittedName>
        <fullName evidence="2">GNAT family N-acetyltransferase</fullName>
    </submittedName>
</protein>